<evidence type="ECO:0000313" key="2">
    <source>
        <dbReference type="EMBL" id="UVC54235.1"/>
    </source>
</evidence>
<name>A0A976SKD6_THEOR</name>
<feature type="transmembrane region" description="Helical" evidence="1">
    <location>
        <begin position="424"/>
        <end position="446"/>
    </location>
</feature>
<accession>A0A976SKD6</accession>
<evidence type="ECO:0000256" key="1">
    <source>
        <dbReference type="SAM" id="Phobius"/>
    </source>
</evidence>
<reference evidence="2" key="1">
    <citation type="submission" date="2022-07" db="EMBL/GenBank/DDBJ databases">
        <title>Evaluation of T. orientalis genome assembly methods using nanopore sequencing and analysis of variation between genomes.</title>
        <authorList>
            <person name="Yam J."/>
            <person name="Micallef M.L."/>
            <person name="Liu M."/>
            <person name="Djordjevic S.P."/>
            <person name="Bogema D.R."/>
            <person name="Jenkins C."/>
        </authorList>
    </citation>
    <scope>NUCLEOTIDE SEQUENCE</scope>
    <source>
        <strain evidence="2">Fish Creek</strain>
    </source>
</reference>
<gene>
    <name evidence="2" type="ORF">MACJ_003770</name>
</gene>
<protein>
    <submittedName>
        <fullName evidence="2">Uncharacterized protein</fullName>
    </submittedName>
</protein>
<dbReference type="Proteomes" id="UP000244803">
    <property type="component" value="Chromosome 3"/>
</dbReference>
<organism evidence="2 3">
    <name type="scientific">Theileria orientalis</name>
    <dbReference type="NCBI Taxonomy" id="68886"/>
    <lineage>
        <taxon>Eukaryota</taxon>
        <taxon>Sar</taxon>
        <taxon>Alveolata</taxon>
        <taxon>Apicomplexa</taxon>
        <taxon>Aconoidasida</taxon>
        <taxon>Piroplasmida</taxon>
        <taxon>Theileriidae</taxon>
        <taxon>Theileria</taxon>
    </lineage>
</organism>
<keyword evidence="1" id="KW-1133">Transmembrane helix</keyword>
<sequence length="468" mass="55708">MEGPLLFDLDLNNKFSNNHFVIKKRLVFNFFYCTRYTTRTGERFSIESLKFQDTNYSIDSLDTLENLSLSFFTPKNDDRPFVLTLEKSNNKTLYYSLADKKDFKWREIDGHSFTKDLEDDALLLVLKTRYVQYFSSVISLSAHTIFNLTCQYGDIKYTLVHNFFDELYDKYHFKPNRAHSIKAIRLDGIDLSFDKDLRFVQDVYIYYANYDLTTPLLIETVGFRIGDKIPLVNYFTAYKPGSYTWVDIYPELNLTYPKCEGDIGRILLSEVNKYRYSPVALDLKLKKYPDLDHVTDRFSDIPFYFGFMSKWRYGYNMYYPRAGSTFLVESLVINGEFQDIEIQSREYRSVFIYYLTQREKAILICFGLRDDSYNPLTFIWYKAEDSIENKWEKMDFYANPETEYELIDNKIDHLLGTHLNLKMFVYKTLAATLFTFGTIVGVFIGLKYNDRMSQSFERMYNFTRRFVR</sequence>
<dbReference type="AlphaFoldDB" id="A0A976SKD6"/>
<keyword evidence="1" id="KW-0812">Transmembrane</keyword>
<dbReference type="EMBL" id="CP056066">
    <property type="protein sequence ID" value="UVC54235.1"/>
    <property type="molecule type" value="Genomic_DNA"/>
</dbReference>
<proteinExistence type="predicted"/>
<keyword evidence="1" id="KW-0472">Membrane</keyword>
<evidence type="ECO:0000313" key="3">
    <source>
        <dbReference type="Proteomes" id="UP000244803"/>
    </source>
</evidence>